<sequence>MGKKISSEYLRRAALHYLNRYSASEDSLRRVLKRKIERRAREAEEDPHEYYELIEPVVAFCREHSFIDDLRFAQSKIRSGTVKGKSRSRIKLELSAKGVSGENIQTAFDDEEHDDQRAAISYAKRRRLGPWRTKPKEERRDKELASLVRAGFPYPLSQKIVDMTLEEAEDIIYATVL</sequence>
<dbReference type="PANTHER" id="PTHR33602">
    <property type="entry name" value="REGULATORY PROTEIN RECX FAMILY PROTEIN"/>
    <property type="match status" value="1"/>
</dbReference>
<dbReference type="InterPro" id="IPR036388">
    <property type="entry name" value="WH-like_DNA-bd_sf"/>
</dbReference>
<dbReference type="HAMAP" id="MF_01114">
    <property type="entry name" value="RecX"/>
    <property type="match status" value="1"/>
</dbReference>
<evidence type="ECO:0000256" key="1">
    <source>
        <dbReference type="ARBA" id="ARBA00004496"/>
    </source>
</evidence>
<evidence type="ECO:0000259" key="6">
    <source>
        <dbReference type="Pfam" id="PF02631"/>
    </source>
</evidence>
<evidence type="ECO:0000313" key="8">
    <source>
        <dbReference type="Proteomes" id="UP000183371"/>
    </source>
</evidence>
<dbReference type="InterPro" id="IPR053924">
    <property type="entry name" value="RecX_HTH_2nd"/>
</dbReference>
<dbReference type="InterPro" id="IPR003783">
    <property type="entry name" value="Regulatory_RecX"/>
</dbReference>
<evidence type="ECO:0000256" key="2">
    <source>
        <dbReference type="ARBA" id="ARBA00009695"/>
    </source>
</evidence>
<reference evidence="8" key="1">
    <citation type="submission" date="2016-10" db="EMBL/GenBank/DDBJ databases">
        <authorList>
            <person name="Varghese N."/>
            <person name="Submissions S."/>
        </authorList>
    </citation>
    <scope>NUCLEOTIDE SEQUENCE [LARGE SCALE GENOMIC DNA]</scope>
    <source>
        <strain evidence="8">DSM 17465</strain>
    </source>
</reference>
<proteinExistence type="inferred from homology"/>
<dbReference type="GO" id="GO:0006282">
    <property type="term" value="P:regulation of DNA repair"/>
    <property type="evidence" value="ECO:0007669"/>
    <property type="project" value="UniProtKB-UniRule"/>
</dbReference>
<evidence type="ECO:0000256" key="4">
    <source>
        <dbReference type="ARBA" id="ARBA00022490"/>
    </source>
</evidence>
<dbReference type="PANTHER" id="PTHR33602:SF1">
    <property type="entry name" value="REGULATORY PROTEIN RECX FAMILY PROTEIN"/>
    <property type="match status" value="1"/>
</dbReference>
<dbReference type="EMBL" id="FPBD01000001">
    <property type="protein sequence ID" value="SFT42091.1"/>
    <property type="molecule type" value="Genomic_DNA"/>
</dbReference>
<gene>
    <name evidence="5" type="primary">recX</name>
    <name evidence="7" type="ORF">SAMN05444141_101452</name>
</gene>
<dbReference type="GO" id="GO:0005737">
    <property type="term" value="C:cytoplasm"/>
    <property type="evidence" value="ECO:0007669"/>
    <property type="project" value="UniProtKB-SubCell"/>
</dbReference>
<dbReference type="AlphaFoldDB" id="A0A1I6XW13"/>
<dbReference type="RefSeq" id="WP_054782590.1">
    <property type="nucleotide sequence ID" value="NZ_FPBD01000001.1"/>
</dbReference>
<evidence type="ECO:0000256" key="5">
    <source>
        <dbReference type="HAMAP-Rule" id="MF_01114"/>
    </source>
</evidence>
<comment type="similarity">
    <text evidence="2 5">Belongs to the RecX family.</text>
</comment>
<dbReference type="Gene3D" id="1.10.10.10">
    <property type="entry name" value="Winged helix-like DNA-binding domain superfamily/Winged helix DNA-binding domain"/>
    <property type="match status" value="1"/>
</dbReference>
<dbReference type="Pfam" id="PF02631">
    <property type="entry name" value="RecX_HTH2"/>
    <property type="match status" value="1"/>
</dbReference>
<evidence type="ECO:0000313" key="7">
    <source>
        <dbReference type="EMBL" id="SFT42091.1"/>
    </source>
</evidence>
<keyword evidence="8" id="KW-1185">Reference proteome</keyword>
<name>A0A1I6XW13_9HYPH</name>
<organism evidence="7 8">
    <name type="scientific">Pseudovibrio denitrificans</name>
    <dbReference type="NCBI Taxonomy" id="258256"/>
    <lineage>
        <taxon>Bacteria</taxon>
        <taxon>Pseudomonadati</taxon>
        <taxon>Pseudomonadota</taxon>
        <taxon>Alphaproteobacteria</taxon>
        <taxon>Hyphomicrobiales</taxon>
        <taxon>Stappiaceae</taxon>
        <taxon>Pseudovibrio</taxon>
    </lineage>
</organism>
<comment type="function">
    <text evidence="5">Modulates RecA activity.</text>
</comment>
<dbReference type="Proteomes" id="UP000183371">
    <property type="component" value="Unassembled WGS sequence"/>
</dbReference>
<keyword evidence="4 5" id="KW-0963">Cytoplasm</keyword>
<protein>
    <recommendedName>
        <fullName evidence="3 5">Regulatory protein RecX</fullName>
    </recommendedName>
</protein>
<feature type="domain" description="RecX second three-helical" evidence="6">
    <location>
        <begin position="68"/>
        <end position="107"/>
    </location>
</feature>
<comment type="subcellular location">
    <subcellularLocation>
        <location evidence="1 5">Cytoplasm</location>
    </subcellularLocation>
</comment>
<accession>A0A1I6XW13</accession>
<evidence type="ECO:0000256" key="3">
    <source>
        <dbReference type="ARBA" id="ARBA00018111"/>
    </source>
</evidence>